<dbReference type="EMBL" id="BAABKI010000002">
    <property type="protein sequence ID" value="GAA5169864.1"/>
    <property type="molecule type" value="Genomic_DNA"/>
</dbReference>
<comment type="caution">
    <text evidence="1">The sequence shown here is derived from an EMBL/GenBank/DDBJ whole genome shotgun (WGS) entry which is preliminary data.</text>
</comment>
<evidence type="ECO:0008006" key="3">
    <source>
        <dbReference type="Google" id="ProtNLM"/>
    </source>
</evidence>
<sequence>MIQGQNQSGLVTLVERRSGYLLAARLPRISAELTKAAMIRLLKPRRGAVQPIKLDNESEFAGWPNQRGKE</sequence>
<dbReference type="Proteomes" id="UP001500074">
    <property type="component" value="Unassembled WGS sequence"/>
</dbReference>
<dbReference type="InterPro" id="IPR012337">
    <property type="entry name" value="RNaseH-like_sf"/>
</dbReference>
<dbReference type="SUPFAM" id="SSF53098">
    <property type="entry name" value="Ribonuclease H-like"/>
    <property type="match status" value="1"/>
</dbReference>
<protein>
    <recommendedName>
        <fullName evidence="3">Integrase catalytic domain-containing protein</fullName>
    </recommendedName>
</protein>
<keyword evidence="2" id="KW-1185">Reference proteome</keyword>
<proteinExistence type="predicted"/>
<evidence type="ECO:0000313" key="1">
    <source>
        <dbReference type="EMBL" id="GAA5169864.1"/>
    </source>
</evidence>
<evidence type="ECO:0000313" key="2">
    <source>
        <dbReference type="Proteomes" id="UP001500074"/>
    </source>
</evidence>
<name>A0ABP9QZJ0_9GAMM</name>
<gene>
    <name evidence="1" type="ORF">GCM10023342_02450</name>
</gene>
<reference evidence="2" key="1">
    <citation type="journal article" date="2019" name="Int. J. Syst. Evol. Microbiol.">
        <title>The Global Catalogue of Microorganisms (GCM) 10K type strain sequencing project: providing services to taxonomists for standard genome sequencing and annotation.</title>
        <authorList>
            <consortium name="The Broad Institute Genomics Platform"/>
            <consortium name="The Broad Institute Genome Sequencing Center for Infectious Disease"/>
            <person name="Wu L."/>
            <person name="Ma J."/>
        </authorList>
    </citation>
    <scope>NUCLEOTIDE SEQUENCE [LARGE SCALE GENOMIC DNA]</scope>
    <source>
        <strain evidence="2">JCM 18472</strain>
    </source>
</reference>
<accession>A0ABP9QZJ0</accession>
<organism evidence="1 2">
    <name type="scientific">Modicisalibacter zincidurans</name>
    <dbReference type="NCBI Taxonomy" id="1178777"/>
    <lineage>
        <taxon>Bacteria</taxon>
        <taxon>Pseudomonadati</taxon>
        <taxon>Pseudomonadota</taxon>
        <taxon>Gammaproteobacteria</taxon>
        <taxon>Oceanospirillales</taxon>
        <taxon>Halomonadaceae</taxon>
        <taxon>Modicisalibacter</taxon>
    </lineage>
</organism>